<dbReference type="InterPro" id="IPR043502">
    <property type="entry name" value="DNA/RNA_pol_sf"/>
</dbReference>
<accession>A0A8J1L5T6</accession>
<dbReference type="Proteomes" id="UP000186698">
    <property type="component" value="Chromosome 7L"/>
</dbReference>
<feature type="domain" description="Reverse transcriptase" evidence="3">
    <location>
        <begin position="2"/>
        <end position="197"/>
    </location>
</feature>
<keyword evidence="4" id="KW-1185">Reference proteome</keyword>
<sequence>MAGPFEDLPIEGLVVSPLGIVPKKESGKFRMIQHLSYPDGESVNDALDEEQCKVQYQSFDEALEIVRSQGKGALLAKVDIESAFRLLPLHPESFRLTGCHFQGAFYVDLCLPMGCAISCSFFETFSTYLHWQLYKRSGNKAIAHYLDDFLIIGPRHSAICQDTLAIFLHMLKELGVPVAVDKTVEPTTKLTFLGIEIDTGAKMCRLPREKVVKTRQAVRRLEAANKVSLREMQQALGLLNFACRIIPMGRIFNRRLEKSTSGVNKPFHKIRVTKEMKADLKIWNCFLSKFNGVRLWLAETQINQEVELFHRCSRKRWLWSLLGREMVCGQVAASMA</sequence>
<evidence type="ECO:0000256" key="2">
    <source>
        <dbReference type="ARBA" id="ARBA00012180"/>
    </source>
</evidence>
<comment type="similarity">
    <text evidence="1">Belongs to the beta type-B retroviral polymerase family. HERV class-II K(HML-2) pol subfamily.</text>
</comment>
<name>A0A8J1L5T6_XENLA</name>
<proteinExistence type="inferred from homology"/>
<dbReference type="RefSeq" id="XP_041424912.1">
    <property type="nucleotide sequence ID" value="XM_041568978.1"/>
</dbReference>
<gene>
    <name evidence="5" type="primary">LOC108711538</name>
</gene>
<dbReference type="KEGG" id="xla:108711538"/>
<dbReference type="PANTHER" id="PTHR33050:SF8">
    <property type="entry name" value="REVERSE TRANSCRIPTASE DOMAIN-CONTAINING PROTEIN"/>
    <property type="match status" value="1"/>
</dbReference>
<evidence type="ECO:0000256" key="1">
    <source>
        <dbReference type="ARBA" id="ARBA00010879"/>
    </source>
</evidence>
<evidence type="ECO:0000259" key="3">
    <source>
        <dbReference type="PROSITE" id="PS50878"/>
    </source>
</evidence>
<evidence type="ECO:0000313" key="4">
    <source>
        <dbReference type="Proteomes" id="UP000186698"/>
    </source>
</evidence>
<dbReference type="InterPro" id="IPR000477">
    <property type="entry name" value="RT_dom"/>
</dbReference>
<dbReference type="EC" id="3.1.26.4" evidence="2"/>
<protein>
    <recommendedName>
        <fullName evidence="2">ribonuclease H</fullName>
        <ecNumber evidence="2">3.1.26.4</ecNumber>
    </recommendedName>
</protein>
<organism evidence="4 5">
    <name type="scientific">Xenopus laevis</name>
    <name type="common">African clawed frog</name>
    <dbReference type="NCBI Taxonomy" id="8355"/>
    <lineage>
        <taxon>Eukaryota</taxon>
        <taxon>Metazoa</taxon>
        <taxon>Chordata</taxon>
        <taxon>Craniata</taxon>
        <taxon>Vertebrata</taxon>
        <taxon>Euteleostomi</taxon>
        <taxon>Amphibia</taxon>
        <taxon>Batrachia</taxon>
        <taxon>Anura</taxon>
        <taxon>Pipoidea</taxon>
        <taxon>Pipidae</taxon>
        <taxon>Xenopodinae</taxon>
        <taxon>Xenopus</taxon>
        <taxon>Xenopus</taxon>
    </lineage>
</organism>
<evidence type="ECO:0000313" key="5">
    <source>
        <dbReference type="RefSeq" id="XP_041424912.1"/>
    </source>
</evidence>
<dbReference type="InterPro" id="IPR043128">
    <property type="entry name" value="Rev_trsase/Diguanyl_cyclase"/>
</dbReference>
<dbReference type="SUPFAM" id="SSF56672">
    <property type="entry name" value="DNA/RNA polymerases"/>
    <property type="match status" value="1"/>
</dbReference>
<dbReference type="Gene3D" id="3.30.70.270">
    <property type="match status" value="1"/>
</dbReference>
<dbReference type="PROSITE" id="PS50878">
    <property type="entry name" value="RT_POL"/>
    <property type="match status" value="1"/>
</dbReference>
<dbReference type="Pfam" id="PF00078">
    <property type="entry name" value="RVT_1"/>
    <property type="match status" value="1"/>
</dbReference>
<dbReference type="Gene3D" id="3.10.10.10">
    <property type="entry name" value="HIV Type 1 Reverse Transcriptase, subunit A, domain 1"/>
    <property type="match status" value="1"/>
</dbReference>
<dbReference type="OrthoDB" id="9906856at2759"/>
<dbReference type="PANTHER" id="PTHR33050">
    <property type="entry name" value="REVERSE TRANSCRIPTASE DOMAIN-CONTAINING PROTEIN"/>
    <property type="match status" value="1"/>
</dbReference>
<dbReference type="AlphaFoldDB" id="A0A8J1L5T6"/>
<reference evidence="5" key="1">
    <citation type="submission" date="2025-08" db="UniProtKB">
        <authorList>
            <consortium name="RefSeq"/>
        </authorList>
    </citation>
    <scope>IDENTIFICATION</scope>
    <source>
        <strain evidence="5">J_2021</strain>
        <tissue evidence="5">Erythrocytes</tissue>
    </source>
</reference>
<dbReference type="GO" id="GO:0004523">
    <property type="term" value="F:RNA-DNA hybrid ribonuclease activity"/>
    <property type="evidence" value="ECO:0007669"/>
    <property type="project" value="UniProtKB-EC"/>
</dbReference>
<dbReference type="GeneID" id="108711538"/>
<dbReference type="InterPro" id="IPR052055">
    <property type="entry name" value="Hepadnavirus_pol/RT"/>
</dbReference>